<proteinExistence type="predicted"/>
<organism evidence="1 2">
    <name type="scientific">Tegillarca granosa</name>
    <name type="common">Malaysian cockle</name>
    <name type="synonym">Anadara granosa</name>
    <dbReference type="NCBI Taxonomy" id="220873"/>
    <lineage>
        <taxon>Eukaryota</taxon>
        <taxon>Metazoa</taxon>
        <taxon>Spiralia</taxon>
        <taxon>Lophotrochozoa</taxon>
        <taxon>Mollusca</taxon>
        <taxon>Bivalvia</taxon>
        <taxon>Autobranchia</taxon>
        <taxon>Pteriomorphia</taxon>
        <taxon>Arcoida</taxon>
        <taxon>Arcoidea</taxon>
        <taxon>Arcidae</taxon>
        <taxon>Tegillarca</taxon>
    </lineage>
</organism>
<dbReference type="EMBL" id="JARBDR010000921">
    <property type="protein sequence ID" value="KAJ8299606.1"/>
    <property type="molecule type" value="Genomic_DNA"/>
</dbReference>
<dbReference type="SUPFAM" id="SSF53335">
    <property type="entry name" value="S-adenosyl-L-methionine-dependent methyltransferases"/>
    <property type="match status" value="1"/>
</dbReference>
<keyword evidence="2" id="KW-1185">Reference proteome</keyword>
<reference evidence="1 2" key="1">
    <citation type="submission" date="2022-12" db="EMBL/GenBank/DDBJ databases">
        <title>Chromosome-level genome of Tegillarca granosa.</title>
        <authorList>
            <person name="Kim J."/>
        </authorList>
    </citation>
    <scope>NUCLEOTIDE SEQUENCE [LARGE SCALE GENOMIC DNA]</scope>
    <source>
        <strain evidence="1">Teg-2019</strain>
        <tissue evidence="1">Adductor muscle</tissue>
    </source>
</reference>
<evidence type="ECO:0000313" key="2">
    <source>
        <dbReference type="Proteomes" id="UP001217089"/>
    </source>
</evidence>
<evidence type="ECO:0000313" key="1">
    <source>
        <dbReference type="EMBL" id="KAJ8299606.1"/>
    </source>
</evidence>
<protein>
    <recommendedName>
        <fullName evidence="3">Methyltransferase domain-containing protein</fullName>
    </recommendedName>
</protein>
<accession>A0ABQ9E771</accession>
<name>A0ABQ9E771_TEGGR</name>
<dbReference type="Gene3D" id="3.40.50.150">
    <property type="entry name" value="Vaccinia Virus protein VP39"/>
    <property type="match status" value="1"/>
</dbReference>
<comment type="caution">
    <text evidence="1">The sequence shown here is derived from an EMBL/GenBank/DDBJ whole genome shotgun (WGS) entry which is preliminary data.</text>
</comment>
<dbReference type="InterPro" id="IPR029063">
    <property type="entry name" value="SAM-dependent_MTases_sf"/>
</dbReference>
<sequence length="251" mass="29079">MFILFSSKRPGFKLTTSTAPNLMIDSSRQLVFQNIYNRHYWGKAGRGSGLGSAIEYTEILRKHLLEFVSRYNLSSMTDIPCGGMEWTEVFLQSVWQRIPSFIYIGMDITESVVKQLKKRWKGNTKVTIKLADLVLNLPHINADFVLTRDALQHMSFQDACLAIDNLINIGNNVKYVLIGTYRKSLNNTRIKTGGYYPINIIKEPFNLPEPDLIIKERPDIDQKFLYVFQMKNLQIHRCQICKTYVTRNKCQ</sequence>
<dbReference type="Proteomes" id="UP001217089">
    <property type="component" value="Unassembled WGS sequence"/>
</dbReference>
<evidence type="ECO:0008006" key="3">
    <source>
        <dbReference type="Google" id="ProtNLM"/>
    </source>
</evidence>
<gene>
    <name evidence="1" type="ORF">KUTeg_023666</name>
</gene>